<name>A0A3P6ER48_BRAOL</name>
<organism evidence="2">
    <name type="scientific">Brassica oleracea</name>
    <name type="common">Wild cabbage</name>
    <dbReference type="NCBI Taxonomy" id="3712"/>
    <lineage>
        <taxon>Eukaryota</taxon>
        <taxon>Viridiplantae</taxon>
        <taxon>Streptophyta</taxon>
        <taxon>Embryophyta</taxon>
        <taxon>Tracheophyta</taxon>
        <taxon>Spermatophyta</taxon>
        <taxon>Magnoliopsida</taxon>
        <taxon>eudicotyledons</taxon>
        <taxon>Gunneridae</taxon>
        <taxon>Pentapetalae</taxon>
        <taxon>rosids</taxon>
        <taxon>malvids</taxon>
        <taxon>Brassicales</taxon>
        <taxon>Brassicaceae</taxon>
        <taxon>Brassiceae</taxon>
        <taxon>Brassica</taxon>
    </lineage>
</organism>
<dbReference type="AlphaFoldDB" id="A0A3P6ER48"/>
<feature type="region of interest" description="Disordered" evidence="1">
    <location>
        <begin position="49"/>
        <end position="69"/>
    </location>
</feature>
<feature type="compositionally biased region" description="Polar residues" evidence="1">
    <location>
        <begin position="56"/>
        <end position="69"/>
    </location>
</feature>
<evidence type="ECO:0000313" key="2">
    <source>
        <dbReference type="EMBL" id="VDD47473.1"/>
    </source>
</evidence>
<proteinExistence type="predicted"/>
<sequence length="69" mass="7360">MEAISGLSITSRNLHLPVQGVSVEYLPEHQKLKIPAALGMSWTTTIPTLTHAPLSTPGSGRSPQCPTPR</sequence>
<protein>
    <submittedName>
        <fullName evidence="2">Uncharacterized protein</fullName>
    </submittedName>
</protein>
<dbReference type="EMBL" id="LR031877">
    <property type="protein sequence ID" value="VDD47473.1"/>
    <property type="molecule type" value="Genomic_DNA"/>
</dbReference>
<reference evidence="2" key="1">
    <citation type="submission" date="2018-11" db="EMBL/GenBank/DDBJ databases">
        <authorList>
            <consortium name="Genoscope - CEA"/>
            <person name="William W."/>
        </authorList>
    </citation>
    <scope>NUCLEOTIDE SEQUENCE</scope>
</reference>
<accession>A0A3P6ER48</accession>
<gene>
    <name evidence="2" type="ORF">BOLC5T35020H</name>
</gene>
<evidence type="ECO:0000256" key="1">
    <source>
        <dbReference type="SAM" id="MobiDB-lite"/>
    </source>
</evidence>